<evidence type="ECO:0000256" key="1">
    <source>
        <dbReference type="SAM" id="Coils"/>
    </source>
</evidence>
<gene>
    <name evidence="3" type="ORF">NSCI0253_LOCUS36788</name>
</gene>
<dbReference type="GO" id="GO:0005929">
    <property type="term" value="C:cilium"/>
    <property type="evidence" value="ECO:0007669"/>
    <property type="project" value="GOC"/>
</dbReference>
<evidence type="ECO:0000256" key="2">
    <source>
        <dbReference type="SAM" id="MobiDB-lite"/>
    </source>
</evidence>
<dbReference type="EMBL" id="HBFQ01051516">
    <property type="protein sequence ID" value="CAD8862433.1"/>
    <property type="molecule type" value="Transcribed_RNA"/>
</dbReference>
<accession>A0A7S1ARV5</accession>
<evidence type="ECO:0000313" key="3">
    <source>
        <dbReference type="EMBL" id="CAD8862433.1"/>
    </source>
</evidence>
<sequence length="567" mass="63784">MASFFPEPSLGLVCFWRNGIGVEQIDQCARTMTLQLRDSELPSLTRVERARRHSWSQAPSILNVKLGGALEATSAPNDKEVLKTGPGAVARSFAGCALTSRSDVPDKEQHCLTKAADVLFSVSGVAPECFSHDLDSGLSESTDVERSSSSARSHVPGRSWSCSSLQSEMSSGSVRWQTSCARAADILMAASGQPGTEGDTDESSVVSSLSTCAGSHVLSSQRDAFSRDVEGPCDSGLWVRPSGSEFSCYSALDKGDPLRECHNVAAIVYAMEKERLRASRNLRELCEGWDDGRAIDEVLKCGSSCKQAEMTKTSEPRFLPDFPTDDQIHFLGRVEIREDGVLVESASVNEISPTACQHLQTRVAFLEAELDEKKDIISALEKTLSEVVQEWKTKLEKQTVQYDAGMEQQQHLVDRLQSDKRALTIRCELYVEELKAVERKFQERIHDLQQLVVDELDEQKQQWFAAERSNREAWELEKVREIQEMTIRSLQPEVERIVKQRKQDMQELEDSHQRFYEHHQPELAQVQLCHIPEEHFAQEQPMDWKHGAYHLKAYGDRQREESASIRP</sequence>
<feature type="compositionally biased region" description="Low complexity" evidence="2">
    <location>
        <begin position="147"/>
        <end position="159"/>
    </location>
</feature>
<dbReference type="GO" id="GO:0035735">
    <property type="term" value="P:intraciliary transport involved in cilium assembly"/>
    <property type="evidence" value="ECO:0007669"/>
    <property type="project" value="InterPro"/>
</dbReference>
<dbReference type="PANTHER" id="PTHR31540:SF1">
    <property type="entry name" value="CENTROSOMAL PROTEIN OF 131 KDA"/>
    <property type="match status" value="1"/>
</dbReference>
<proteinExistence type="predicted"/>
<feature type="coiled-coil region" evidence="1">
    <location>
        <begin position="356"/>
        <end position="451"/>
    </location>
</feature>
<keyword evidence="1" id="KW-0175">Coiled coil</keyword>
<dbReference type="PANTHER" id="PTHR31540">
    <property type="entry name" value="CENTROSOMAL PROTEIN OF 131 KDA"/>
    <property type="match status" value="1"/>
</dbReference>
<protein>
    <submittedName>
        <fullName evidence="3">Uncharacterized protein</fullName>
    </submittedName>
</protein>
<dbReference type="AlphaFoldDB" id="A0A7S1ARV5"/>
<reference evidence="3" key="1">
    <citation type="submission" date="2021-01" db="EMBL/GenBank/DDBJ databases">
        <authorList>
            <person name="Corre E."/>
            <person name="Pelletier E."/>
            <person name="Niang G."/>
            <person name="Scheremetjew M."/>
            <person name="Finn R."/>
            <person name="Kale V."/>
            <person name="Holt S."/>
            <person name="Cochrane G."/>
            <person name="Meng A."/>
            <person name="Brown T."/>
            <person name="Cohen L."/>
        </authorList>
    </citation>
    <scope>NUCLEOTIDE SEQUENCE</scope>
</reference>
<name>A0A7S1ARV5_NOCSC</name>
<dbReference type="InterPro" id="IPR030465">
    <property type="entry name" value="CEP131"/>
</dbReference>
<feature type="region of interest" description="Disordered" evidence="2">
    <location>
        <begin position="136"/>
        <end position="160"/>
    </location>
</feature>
<organism evidence="3">
    <name type="scientific">Noctiluca scintillans</name>
    <name type="common">Sea sparkle</name>
    <name type="synonym">Red tide dinoflagellate</name>
    <dbReference type="NCBI Taxonomy" id="2966"/>
    <lineage>
        <taxon>Eukaryota</taxon>
        <taxon>Sar</taxon>
        <taxon>Alveolata</taxon>
        <taxon>Dinophyceae</taxon>
        <taxon>Noctilucales</taxon>
        <taxon>Noctilucaceae</taxon>
        <taxon>Noctiluca</taxon>
    </lineage>
</organism>